<dbReference type="AlphaFoldDB" id="A0A843TUX0"/>
<gene>
    <name evidence="2" type="ORF">Taro_007387</name>
</gene>
<dbReference type="Proteomes" id="UP000652761">
    <property type="component" value="Unassembled WGS sequence"/>
</dbReference>
<comment type="caution">
    <text evidence="2">The sequence shown here is derived from an EMBL/GenBank/DDBJ whole genome shotgun (WGS) entry which is preliminary data.</text>
</comment>
<keyword evidence="1" id="KW-0812">Transmembrane</keyword>
<keyword evidence="1" id="KW-1133">Transmembrane helix</keyword>
<sequence length="118" mass="13206">MERQLDLSSVTARLRACVGCGFTLEVCPGVGTVVVVVCERRLTGCGLTRGVLRRWHSCVKVLPVVECLVVALVWLWFPWWYLAVVGTYTLSGYLFLMVRHVPTFSGVEVELYSVEVVL</sequence>
<evidence type="ECO:0000256" key="1">
    <source>
        <dbReference type="SAM" id="Phobius"/>
    </source>
</evidence>
<name>A0A843TUX0_COLES</name>
<reference evidence="2" key="1">
    <citation type="submission" date="2017-07" db="EMBL/GenBank/DDBJ databases">
        <title>Taro Niue Genome Assembly and Annotation.</title>
        <authorList>
            <person name="Atibalentja N."/>
            <person name="Keating K."/>
            <person name="Fields C.J."/>
        </authorList>
    </citation>
    <scope>NUCLEOTIDE SEQUENCE</scope>
    <source>
        <strain evidence="2">Niue_2</strain>
        <tissue evidence="2">Leaf</tissue>
    </source>
</reference>
<accession>A0A843TUX0</accession>
<keyword evidence="1" id="KW-0472">Membrane</keyword>
<dbReference type="EMBL" id="NMUH01000232">
    <property type="protein sequence ID" value="MQL75021.1"/>
    <property type="molecule type" value="Genomic_DNA"/>
</dbReference>
<evidence type="ECO:0000313" key="2">
    <source>
        <dbReference type="EMBL" id="MQL75021.1"/>
    </source>
</evidence>
<feature type="transmembrane region" description="Helical" evidence="1">
    <location>
        <begin position="57"/>
        <end position="74"/>
    </location>
</feature>
<evidence type="ECO:0000313" key="3">
    <source>
        <dbReference type="Proteomes" id="UP000652761"/>
    </source>
</evidence>
<protein>
    <submittedName>
        <fullName evidence="2">Uncharacterized protein</fullName>
    </submittedName>
</protein>
<organism evidence="2 3">
    <name type="scientific">Colocasia esculenta</name>
    <name type="common">Wild taro</name>
    <name type="synonym">Arum esculentum</name>
    <dbReference type="NCBI Taxonomy" id="4460"/>
    <lineage>
        <taxon>Eukaryota</taxon>
        <taxon>Viridiplantae</taxon>
        <taxon>Streptophyta</taxon>
        <taxon>Embryophyta</taxon>
        <taxon>Tracheophyta</taxon>
        <taxon>Spermatophyta</taxon>
        <taxon>Magnoliopsida</taxon>
        <taxon>Liliopsida</taxon>
        <taxon>Araceae</taxon>
        <taxon>Aroideae</taxon>
        <taxon>Colocasieae</taxon>
        <taxon>Colocasia</taxon>
    </lineage>
</organism>
<keyword evidence="3" id="KW-1185">Reference proteome</keyword>
<proteinExistence type="predicted"/>